<evidence type="ECO:0000259" key="2">
    <source>
        <dbReference type="PROSITE" id="PS50055"/>
    </source>
</evidence>
<dbReference type="AlphaFoldDB" id="A0AA36G492"/>
<feature type="region of interest" description="Disordered" evidence="1">
    <location>
        <begin position="309"/>
        <end position="385"/>
    </location>
</feature>
<dbReference type="SUPFAM" id="SSF52799">
    <property type="entry name" value="(Phosphotyrosine protein) phosphatases II"/>
    <property type="match status" value="1"/>
</dbReference>
<dbReference type="GO" id="GO:0004725">
    <property type="term" value="F:protein tyrosine phosphatase activity"/>
    <property type="evidence" value="ECO:0007669"/>
    <property type="project" value="InterPro"/>
</dbReference>
<evidence type="ECO:0000313" key="5">
    <source>
        <dbReference type="Proteomes" id="UP001177023"/>
    </source>
</evidence>
<feature type="domain" description="Tyrosine specific protein phosphatases" evidence="3">
    <location>
        <begin position="189"/>
        <end position="269"/>
    </location>
</feature>
<dbReference type="SMART" id="SM00404">
    <property type="entry name" value="PTPc_motif"/>
    <property type="match status" value="1"/>
</dbReference>
<dbReference type="InterPro" id="IPR000242">
    <property type="entry name" value="PTP_cat"/>
</dbReference>
<dbReference type="InterPro" id="IPR003595">
    <property type="entry name" value="Tyr_Pase_cat"/>
</dbReference>
<dbReference type="PROSITE" id="PS50055">
    <property type="entry name" value="TYR_PHOSPHATASE_PTP"/>
    <property type="match status" value="1"/>
</dbReference>
<sequence>METIQEFAYGVANTKKATLFAEHMGLLHKERHIYQFVRHPKKNRFSNMLLFNEGSVVLKEHPKDKEEPYYHANEVSTKFGHYILAQAPMENTVLEWYHMIWQKEVRIVVALVDPVGKPDGCFPYFEAKKGNERKVKGWYTVRTVNARSENALSNYELKVSNKHEKEAGDRMVHVISISNWRHTHMAKPKEMVELLLNVWAEAKVVEGDDEGKTPVLVHGTAGVRRTSAFVAFATVAKSITSKNQVCIPSFIRYLRQLRYGALRNKTCYATLICASLQYAFDKGHITTDKRTEYMKVMKMIPETVLGRAAAAAPSGGTPSAEVADTGGAEGEEGEGEEPPPASAEKKKKKKSKEGGKSKEKGSKMSKAGASGKGSGKDKKSRTRTK</sequence>
<gene>
    <name evidence="4" type="ORF">MSPICULIGERA_LOCUS13606</name>
</gene>
<feature type="compositionally biased region" description="Basic and acidic residues" evidence="1">
    <location>
        <begin position="352"/>
        <end position="362"/>
    </location>
</feature>
<dbReference type="CDD" id="cd00047">
    <property type="entry name" value="PTPc"/>
    <property type="match status" value="1"/>
</dbReference>
<feature type="non-terminal residue" evidence="4">
    <location>
        <position position="1"/>
    </location>
</feature>
<evidence type="ECO:0000256" key="1">
    <source>
        <dbReference type="SAM" id="MobiDB-lite"/>
    </source>
</evidence>
<dbReference type="InterPro" id="IPR029021">
    <property type="entry name" value="Prot-tyrosine_phosphatase-like"/>
</dbReference>
<evidence type="ECO:0000313" key="4">
    <source>
        <dbReference type="EMBL" id="CAJ0575294.1"/>
    </source>
</evidence>
<accession>A0AA36G492</accession>
<dbReference type="EMBL" id="CATQJA010002637">
    <property type="protein sequence ID" value="CAJ0575294.1"/>
    <property type="molecule type" value="Genomic_DNA"/>
</dbReference>
<dbReference type="PRINTS" id="PR00700">
    <property type="entry name" value="PRTYPHPHTASE"/>
</dbReference>
<organism evidence="4 5">
    <name type="scientific">Mesorhabditis spiculigera</name>
    <dbReference type="NCBI Taxonomy" id="96644"/>
    <lineage>
        <taxon>Eukaryota</taxon>
        <taxon>Metazoa</taxon>
        <taxon>Ecdysozoa</taxon>
        <taxon>Nematoda</taxon>
        <taxon>Chromadorea</taxon>
        <taxon>Rhabditida</taxon>
        <taxon>Rhabditina</taxon>
        <taxon>Rhabditomorpha</taxon>
        <taxon>Rhabditoidea</taxon>
        <taxon>Rhabditidae</taxon>
        <taxon>Mesorhabditinae</taxon>
        <taxon>Mesorhabditis</taxon>
    </lineage>
</organism>
<comment type="caution">
    <text evidence="4">The sequence shown here is derived from an EMBL/GenBank/DDBJ whole genome shotgun (WGS) entry which is preliminary data.</text>
</comment>
<dbReference type="PROSITE" id="PS50056">
    <property type="entry name" value="TYR_PHOSPHATASE_2"/>
    <property type="match status" value="1"/>
</dbReference>
<protein>
    <recommendedName>
        <fullName evidence="6">Tyrosine phosphatase</fullName>
    </recommendedName>
</protein>
<dbReference type="Proteomes" id="UP001177023">
    <property type="component" value="Unassembled WGS sequence"/>
</dbReference>
<dbReference type="PANTHER" id="PTHR46163">
    <property type="entry name" value="TYROSINE-PROTEIN PHOSPHATASE-RELATED"/>
    <property type="match status" value="1"/>
</dbReference>
<feature type="compositionally biased region" description="Low complexity" evidence="1">
    <location>
        <begin position="309"/>
        <end position="320"/>
    </location>
</feature>
<dbReference type="InterPro" id="IPR000387">
    <property type="entry name" value="Tyr_Pase_dom"/>
</dbReference>
<dbReference type="PANTHER" id="PTHR46163:SF24">
    <property type="entry name" value="PROTEIN-TYROSINE PHOSPHATASE CATALYTIC DOMAIN-CONTAINING PROTEIN-RELATED"/>
    <property type="match status" value="1"/>
</dbReference>
<dbReference type="InterPro" id="IPR052782">
    <property type="entry name" value="Oocyte-zygote_transition_reg"/>
</dbReference>
<dbReference type="Pfam" id="PF00102">
    <property type="entry name" value="Y_phosphatase"/>
    <property type="match status" value="1"/>
</dbReference>
<dbReference type="SMART" id="SM00194">
    <property type="entry name" value="PTPc"/>
    <property type="match status" value="1"/>
</dbReference>
<evidence type="ECO:0000259" key="3">
    <source>
        <dbReference type="PROSITE" id="PS50056"/>
    </source>
</evidence>
<name>A0AA36G492_9BILA</name>
<dbReference type="Gene3D" id="3.90.190.10">
    <property type="entry name" value="Protein tyrosine phosphatase superfamily"/>
    <property type="match status" value="1"/>
</dbReference>
<proteinExistence type="predicted"/>
<keyword evidence="5" id="KW-1185">Reference proteome</keyword>
<feature type="domain" description="Tyrosine-protein phosphatase" evidence="2">
    <location>
        <begin position="41"/>
        <end position="278"/>
    </location>
</feature>
<reference evidence="4" key="1">
    <citation type="submission" date="2023-06" db="EMBL/GenBank/DDBJ databases">
        <authorList>
            <person name="Delattre M."/>
        </authorList>
    </citation>
    <scope>NUCLEOTIDE SEQUENCE</scope>
    <source>
        <strain evidence="4">AF72</strain>
    </source>
</reference>
<evidence type="ECO:0008006" key="6">
    <source>
        <dbReference type="Google" id="ProtNLM"/>
    </source>
</evidence>